<reference evidence="1" key="2">
    <citation type="submission" date="2015-04" db="UniProtKB">
        <authorList>
            <consortium name="EnsemblPlants"/>
        </authorList>
    </citation>
    <scope>IDENTIFICATION</scope>
</reference>
<protein>
    <submittedName>
        <fullName evidence="1">Uncharacterized protein</fullName>
    </submittedName>
</protein>
<reference evidence="1" key="3">
    <citation type="submission" date="2018-05" db="EMBL/GenBank/DDBJ databases">
        <title>OgluRS3 (Oryza glumaepatula Reference Sequence Version 3).</title>
        <authorList>
            <person name="Zhang J."/>
            <person name="Kudrna D."/>
            <person name="Lee S."/>
            <person name="Talag J."/>
            <person name="Welchert J."/>
            <person name="Wing R.A."/>
        </authorList>
    </citation>
    <scope>NUCLEOTIDE SEQUENCE [LARGE SCALE GENOMIC DNA]</scope>
</reference>
<evidence type="ECO:0000313" key="2">
    <source>
        <dbReference type="Proteomes" id="UP000026961"/>
    </source>
</evidence>
<dbReference type="HOGENOM" id="CLU_2907736_0_0_1"/>
<accession>A0A0D9Y8E5</accession>
<organism evidence="1">
    <name type="scientific">Oryza glumipatula</name>
    <dbReference type="NCBI Taxonomy" id="40148"/>
    <lineage>
        <taxon>Eukaryota</taxon>
        <taxon>Viridiplantae</taxon>
        <taxon>Streptophyta</taxon>
        <taxon>Embryophyta</taxon>
        <taxon>Tracheophyta</taxon>
        <taxon>Spermatophyta</taxon>
        <taxon>Magnoliopsida</taxon>
        <taxon>Liliopsida</taxon>
        <taxon>Poales</taxon>
        <taxon>Poaceae</taxon>
        <taxon>BOP clade</taxon>
        <taxon>Oryzoideae</taxon>
        <taxon>Oryzeae</taxon>
        <taxon>Oryzinae</taxon>
        <taxon>Oryza</taxon>
    </lineage>
</organism>
<dbReference type="Proteomes" id="UP000026961">
    <property type="component" value="Chromosome 1"/>
</dbReference>
<dbReference type="EnsemblPlants" id="OGLUM01G17460.1">
    <property type="protein sequence ID" value="OGLUM01G17460.1"/>
    <property type="gene ID" value="OGLUM01G17460"/>
</dbReference>
<reference evidence="1" key="1">
    <citation type="submission" date="2013-08" db="EMBL/GenBank/DDBJ databases">
        <title>Oryza genome evolution.</title>
        <authorList>
            <person name="Wing R.A."/>
            <person name="Panaud O."/>
            <person name="Oliveira A.C."/>
        </authorList>
    </citation>
    <scope>NUCLEOTIDE SEQUENCE</scope>
</reference>
<evidence type="ECO:0000313" key="1">
    <source>
        <dbReference type="EnsemblPlants" id="OGLUM01G17460.1"/>
    </source>
</evidence>
<proteinExistence type="predicted"/>
<sequence length="62" mass="5936">MRLVAAPGGGVMVAHGGGGGGGERRAAAGLVANGGEAVALTANLCLGDIISFLVKEMGACWP</sequence>
<name>A0A0D9Y8E5_9ORYZ</name>
<dbReference type="AlphaFoldDB" id="A0A0D9Y8E5"/>
<keyword evidence="2" id="KW-1185">Reference proteome</keyword>
<dbReference type="Gramene" id="OGLUM01G17460.1">
    <property type="protein sequence ID" value="OGLUM01G17460.1"/>
    <property type="gene ID" value="OGLUM01G17460"/>
</dbReference>